<organism evidence="1 2">
    <name type="scientific">Cutibacterium modestum HL044PA1</name>
    <dbReference type="NCBI Taxonomy" id="765109"/>
    <lineage>
        <taxon>Bacteria</taxon>
        <taxon>Bacillati</taxon>
        <taxon>Actinomycetota</taxon>
        <taxon>Actinomycetes</taxon>
        <taxon>Propionibacteriales</taxon>
        <taxon>Propionibacteriaceae</taxon>
        <taxon>Cutibacterium</taxon>
        <taxon>Cutibacterium modestum</taxon>
    </lineage>
</organism>
<reference evidence="1" key="1">
    <citation type="submission" date="2010-08" db="EMBL/GenBank/DDBJ databases">
        <authorList>
            <person name="Weinstock G."/>
            <person name="Sodergren E."/>
            <person name="Clifton S."/>
            <person name="Fulton L."/>
            <person name="Fulton B."/>
            <person name="Courtney L."/>
            <person name="Fronick C."/>
            <person name="Harrison M."/>
            <person name="Strong C."/>
            <person name="Farmer C."/>
            <person name="Delahaunty K."/>
            <person name="Markovic C."/>
            <person name="Hall O."/>
            <person name="Minx P."/>
            <person name="Tomlinson C."/>
            <person name="Mitreva M."/>
            <person name="Hou S."/>
            <person name="Chen J."/>
            <person name="Wollam A."/>
            <person name="Pepin K.H."/>
            <person name="Johnson M."/>
            <person name="Bhonagiri V."/>
            <person name="Zhang X."/>
            <person name="Suruliraj S."/>
            <person name="Warren W."/>
            <person name="Chinwalla A."/>
            <person name="Mardis E.R."/>
            <person name="Wilson R.K."/>
        </authorList>
    </citation>
    <scope>NUCLEOTIDE SEQUENCE [LARGE SCALE GENOMIC DNA]</scope>
    <source>
        <strain evidence="1">HL044PA1</strain>
    </source>
</reference>
<accession>A0ABP2K408</accession>
<evidence type="ECO:0000313" key="2">
    <source>
        <dbReference type="Proteomes" id="UP000003179"/>
    </source>
</evidence>
<keyword evidence="2" id="KW-1185">Reference proteome</keyword>
<sequence length="45" mass="4931">MMTPPLSMSANPRLTRVVPVLFVSELCSLMDPIESAIVVHGKIHI</sequence>
<evidence type="ECO:0000313" key="1">
    <source>
        <dbReference type="EMBL" id="EFS91581.1"/>
    </source>
</evidence>
<proteinExistence type="predicted"/>
<comment type="caution">
    <text evidence="1">The sequence shown here is derived from an EMBL/GenBank/DDBJ whole genome shotgun (WGS) entry which is preliminary data.</text>
</comment>
<dbReference type="EMBL" id="ADZU01000034">
    <property type="protein sequence ID" value="EFS91581.1"/>
    <property type="molecule type" value="Genomic_DNA"/>
</dbReference>
<name>A0ABP2K408_9ACTN</name>
<dbReference type="Proteomes" id="UP000003179">
    <property type="component" value="Unassembled WGS sequence"/>
</dbReference>
<gene>
    <name evidence="1" type="ORF">HMPREF9607_02087</name>
</gene>
<protein>
    <submittedName>
        <fullName evidence="1">Uncharacterized protein</fullName>
    </submittedName>
</protein>